<keyword evidence="3" id="KW-1185">Reference proteome</keyword>
<proteinExistence type="predicted"/>
<evidence type="ECO:0000256" key="1">
    <source>
        <dbReference type="SAM" id="MobiDB-lite"/>
    </source>
</evidence>
<dbReference type="AlphaFoldDB" id="A0A5J4ZRJ2"/>
<gene>
    <name evidence="2" type="ORF">F0562_014594</name>
</gene>
<dbReference type="SUPFAM" id="SSF46579">
    <property type="entry name" value="Prefoldin"/>
    <property type="match status" value="1"/>
</dbReference>
<dbReference type="GO" id="GO:0009409">
    <property type="term" value="P:response to cold"/>
    <property type="evidence" value="ECO:0007669"/>
    <property type="project" value="UniProtKB-ARBA"/>
</dbReference>
<dbReference type="Gene3D" id="1.10.287.370">
    <property type="match status" value="1"/>
</dbReference>
<feature type="compositionally biased region" description="Low complexity" evidence="1">
    <location>
        <begin position="1"/>
        <end position="16"/>
    </location>
</feature>
<name>A0A5J4ZRJ2_9ASTE</name>
<sequence length="85" mass="9531">MATKSASSPTSVVSNSIATNPDRDVIKQIRSHEVAIEELRNISSSRALYQKNGNIFFRTTVHKATAFEQRELDTTKTKLQKLNLP</sequence>
<organism evidence="2 3">
    <name type="scientific">Nyssa sinensis</name>
    <dbReference type="NCBI Taxonomy" id="561372"/>
    <lineage>
        <taxon>Eukaryota</taxon>
        <taxon>Viridiplantae</taxon>
        <taxon>Streptophyta</taxon>
        <taxon>Embryophyta</taxon>
        <taxon>Tracheophyta</taxon>
        <taxon>Spermatophyta</taxon>
        <taxon>Magnoliopsida</taxon>
        <taxon>eudicotyledons</taxon>
        <taxon>Gunneridae</taxon>
        <taxon>Pentapetalae</taxon>
        <taxon>asterids</taxon>
        <taxon>Cornales</taxon>
        <taxon>Nyssaceae</taxon>
        <taxon>Nyssa</taxon>
    </lineage>
</organism>
<protein>
    <recommendedName>
        <fullName evidence="4">Prefoldin subunit 1</fullName>
    </recommendedName>
</protein>
<dbReference type="Proteomes" id="UP000325577">
    <property type="component" value="Linkage Group LG6"/>
</dbReference>
<reference evidence="2 3" key="1">
    <citation type="submission" date="2019-09" db="EMBL/GenBank/DDBJ databases">
        <title>A chromosome-level genome assembly of the Chinese tupelo Nyssa sinensis.</title>
        <authorList>
            <person name="Yang X."/>
            <person name="Kang M."/>
            <person name="Yang Y."/>
            <person name="Xiong H."/>
            <person name="Wang M."/>
            <person name="Zhang Z."/>
            <person name="Wang Z."/>
            <person name="Wu H."/>
            <person name="Ma T."/>
            <person name="Liu J."/>
            <person name="Xi Z."/>
        </authorList>
    </citation>
    <scope>NUCLEOTIDE SEQUENCE [LARGE SCALE GENOMIC DNA]</scope>
    <source>
        <strain evidence="2">J267</strain>
        <tissue evidence="2">Leaf</tissue>
    </source>
</reference>
<dbReference type="EMBL" id="CM018049">
    <property type="protein sequence ID" value="KAA8520338.1"/>
    <property type="molecule type" value="Genomic_DNA"/>
</dbReference>
<dbReference type="GO" id="GO:0006457">
    <property type="term" value="P:protein folding"/>
    <property type="evidence" value="ECO:0007669"/>
    <property type="project" value="UniProtKB-ARBA"/>
</dbReference>
<dbReference type="OrthoDB" id="1894836at2759"/>
<dbReference type="InterPro" id="IPR009053">
    <property type="entry name" value="Prefoldin"/>
</dbReference>
<evidence type="ECO:0000313" key="2">
    <source>
        <dbReference type="EMBL" id="KAA8520338.1"/>
    </source>
</evidence>
<evidence type="ECO:0008006" key="4">
    <source>
        <dbReference type="Google" id="ProtNLM"/>
    </source>
</evidence>
<evidence type="ECO:0000313" key="3">
    <source>
        <dbReference type="Proteomes" id="UP000325577"/>
    </source>
</evidence>
<accession>A0A5J4ZRJ2</accession>
<feature type="region of interest" description="Disordered" evidence="1">
    <location>
        <begin position="1"/>
        <end position="21"/>
    </location>
</feature>